<dbReference type="Gene3D" id="3.30.420.10">
    <property type="entry name" value="Ribonuclease H-like superfamily/Ribonuclease H"/>
    <property type="match status" value="1"/>
</dbReference>
<dbReference type="Proteomes" id="UP000034182">
    <property type="component" value="Unassembled WGS sequence"/>
</dbReference>
<dbReference type="EMBL" id="LAQI01000031">
    <property type="protein sequence ID" value="KKY26632.1"/>
    <property type="molecule type" value="Genomic_DNA"/>
</dbReference>
<dbReference type="InterPro" id="IPR036397">
    <property type="entry name" value="RNaseH_sf"/>
</dbReference>
<accession>A0A0G2EVC5</accession>
<gene>
    <name evidence="1" type="ORF">UCDDS831_g01292</name>
</gene>
<sequence length="293" mass="31876">MAANITTALFCRLVAEGRIIFADDPVTLAEARFEDSKNEPARKVLWTDAAAIGTTVGVAVVWKQDFDAGLQRFAAPGEQEWTEHYLVSRVSQGSGSGEQEAVWMALGKGEELFVPGTVGDIVVYTDTDIQSMKSPRTINGRLNPFGGPATKVAVRAVELALKGFTVEIKACPGHMAIMGNELADYWARRAIGLGHPSYANSAEDRMRASEAVRRRDERKRELAGLQAAEEFYFVTAAQQRERQTHPNADTTTTLTAAATPAITDATPALTEEQKQQQMEADLAELEAFVTGNE</sequence>
<protein>
    <recommendedName>
        <fullName evidence="3">RNase H type-1 domain-containing protein</fullName>
    </recommendedName>
</protein>
<dbReference type="InterPro" id="IPR012337">
    <property type="entry name" value="RNaseH-like_sf"/>
</dbReference>
<reference evidence="1 2" key="1">
    <citation type="submission" date="2015-03" db="EMBL/GenBank/DDBJ databases">
        <authorList>
            <person name="Morales-Cruz A."/>
            <person name="Amrine K.C."/>
            <person name="Cantu D."/>
        </authorList>
    </citation>
    <scope>NUCLEOTIDE SEQUENCE [LARGE SCALE GENOMIC DNA]</scope>
    <source>
        <strain evidence="1">DS831</strain>
    </source>
</reference>
<dbReference type="SUPFAM" id="SSF53098">
    <property type="entry name" value="Ribonuclease H-like"/>
    <property type="match status" value="1"/>
</dbReference>
<evidence type="ECO:0000313" key="1">
    <source>
        <dbReference type="EMBL" id="KKY26632.1"/>
    </source>
</evidence>
<evidence type="ECO:0008006" key="3">
    <source>
        <dbReference type="Google" id="ProtNLM"/>
    </source>
</evidence>
<dbReference type="AlphaFoldDB" id="A0A0G2EVC5"/>
<organism evidence="1 2">
    <name type="scientific">Diplodia seriata</name>
    <dbReference type="NCBI Taxonomy" id="420778"/>
    <lineage>
        <taxon>Eukaryota</taxon>
        <taxon>Fungi</taxon>
        <taxon>Dikarya</taxon>
        <taxon>Ascomycota</taxon>
        <taxon>Pezizomycotina</taxon>
        <taxon>Dothideomycetes</taxon>
        <taxon>Dothideomycetes incertae sedis</taxon>
        <taxon>Botryosphaeriales</taxon>
        <taxon>Botryosphaeriaceae</taxon>
        <taxon>Diplodia</taxon>
    </lineage>
</organism>
<evidence type="ECO:0000313" key="2">
    <source>
        <dbReference type="Proteomes" id="UP000034182"/>
    </source>
</evidence>
<name>A0A0G2EVC5_9PEZI</name>
<proteinExistence type="predicted"/>
<reference evidence="1 2" key="2">
    <citation type="submission" date="2015-05" db="EMBL/GenBank/DDBJ databases">
        <title>Distinctive expansion of gene families associated with plant cell wall degradation and secondary metabolism in the genomes of grapevine trunk pathogens.</title>
        <authorList>
            <person name="Lawrence D.P."/>
            <person name="Travadon R."/>
            <person name="Rolshausen P.E."/>
            <person name="Baumgartner K."/>
        </authorList>
    </citation>
    <scope>NUCLEOTIDE SEQUENCE [LARGE SCALE GENOMIC DNA]</scope>
    <source>
        <strain evidence="1">DS831</strain>
    </source>
</reference>
<comment type="caution">
    <text evidence="1">The sequence shown here is derived from an EMBL/GenBank/DDBJ whole genome shotgun (WGS) entry which is preliminary data.</text>
</comment>
<dbReference type="GO" id="GO:0003676">
    <property type="term" value="F:nucleic acid binding"/>
    <property type="evidence" value="ECO:0007669"/>
    <property type="project" value="InterPro"/>
</dbReference>